<accession>A0ABQ8UN44</accession>
<feature type="region of interest" description="Disordered" evidence="2">
    <location>
        <begin position="493"/>
        <end position="542"/>
    </location>
</feature>
<evidence type="ECO:0000256" key="1">
    <source>
        <dbReference type="SAM" id="Coils"/>
    </source>
</evidence>
<feature type="coiled-coil region" evidence="1">
    <location>
        <begin position="92"/>
        <end position="182"/>
    </location>
</feature>
<dbReference type="Proteomes" id="UP001141327">
    <property type="component" value="Unassembled WGS sequence"/>
</dbReference>
<comment type="caution">
    <text evidence="3">The sequence shown here is derived from an EMBL/GenBank/DDBJ whole genome shotgun (WGS) entry which is preliminary data.</text>
</comment>
<evidence type="ECO:0000256" key="2">
    <source>
        <dbReference type="SAM" id="MobiDB-lite"/>
    </source>
</evidence>
<feature type="region of interest" description="Disordered" evidence="2">
    <location>
        <begin position="580"/>
        <end position="600"/>
    </location>
</feature>
<protein>
    <submittedName>
        <fullName evidence="3">Uncharacterized protein</fullName>
    </submittedName>
</protein>
<gene>
    <name evidence="3" type="ORF">PAPYR_6116</name>
</gene>
<feature type="compositionally biased region" description="Basic and acidic residues" evidence="2">
    <location>
        <begin position="345"/>
        <end position="370"/>
    </location>
</feature>
<reference evidence="3" key="1">
    <citation type="journal article" date="2022" name="bioRxiv">
        <title>Genomics of Preaxostyla Flagellates Illuminates Evolutionary Transitions and the Path Towards Mitochondrial Loss.</title>
        <authorList>
            <person name="Novak L.V.F."/>
            <person name="Treitli S.C."/>
            <person name="Pyrih J."/>
            <person name="Halakuc P."/>
            <person name="Pipaliya S.V."/>
            <person name="Vacek V."/>
            <person name="Brzon O."/>
            <person name="Soukal P."/>
            <person name="Eme L."/>
            <person name="Dacks J.B."/>
            <person name="Karnkowska A."/>
            <person name="Elias M."/>
            <person name="Hampl V."/>
        </authorList>
    </citation>
    <scope>NUCLEOTIDE SEQUENCE</scope>
    <source>
        <strain evidence="3">RCP-MX</strain>
    </source>
</reference>
<keyword evidence="1" id="KW-0175">Coiled coil</keyword>
<keyword evidence="4" id="KW-1185">Reference proteome</keyword>
<evidence type="ECO:0000313" key="4">
    <source>
        <dbReference type="Proteomes" id="UP001141327"/>
    </source>
</evidence>
<feature type="coiled-coil region" evidence="1">
    <location>
        <begin position="8"/>
        <end position="42"/>
    </location>
</feature>
<evidence type="ECO:0000313" key="3">
    <source>
        <dbReference type="EMBL" id="KAJ4458160.1"/>
    </source>
</evidence>
<dbReference type="EMBL" id="JAPMOS010000033">
    <property type="protein sequence ID" value="KAJ4458160.1"/>
    <property type="molecule type" value="Genomic_DNA"/>
</dbReference>
<feature type="region of interest" description="Disordered" evidence="2">
    <location>
        <begin position="345"/>
        <end position="377"/>
    </location>
</feature>
<name>A0ABQ8UN44_9EUKA</name>
<organism evidence="3 4">
    <name type="scientific">Paratrimastix pyriformis</name>
    <dbReference type="NCBI Taxonomy" id="342808"/>
    <lineage>
        <taxon>Eukaryota</taxon>
        <taxon>Metamonada</taxon>
        <taxon>Preaxostyla</taxon>
        <taxon>Paratrimastigidae</taxon>
        <taxon>Paratrimastix</taxon>
    </lineage>
</organism>
<proteinExistence type="predicted"/>
<sequence length="652" mass="72796">MSQQQQMQEEHGAESRQYQERIAQLSREVDALKERLEPVERVHASLVDLYLDMKDRTGDPQARTLGQEQLRQTAAAAQEREQLMRVGPLLVIDHLRANLKVLREFKEHFENELREEAARTATDEQARIEQLEARLAEALKRANEAERALESRAREADAALTTREAQQLLEAMQKDQESLAEQLRMKLLEVTQLKEQNLNQKTLIKQQQFKLLKISQLESQLHMGQMQHQYELQKRATQHDQQLRALQKELLAHEKLEQANRTLSAALHRCQQECHQCKLDINRGKALVFDQTIAKLQQALQRKEDELKGLQHELTHARHVAETNAARNGDLKAEYDKLFNAVEQEKRAKQARRDQDIEQRGTARREEPSPHRAAMPCTIVPIGSGRICVGGAGAAVDIHQMADETPAHLRNLQRIIKEQKAKIEELSAKARAHPPHEPTHPPTHPSVRTLMNQEHRYRMLDHNTQVERARFERELAALKMQVGEDALARSLGRPRSALPAGTPIVRGSFGSDDDSDSDGAAARAHPGRPSTALGIRAPGPQGDVEALAKKNADLQRQLANVQQVAVSASAAYERLLQSTPFGRKAPDGHAPGTSPLGQHLLAGRPASALATPLRLVVGDPHSALRVGALLRGNLNIVSSPSPSPSPSPAPPR</sequence>